<evidence type="ECO:0000256" key="2">
    <source>
        <dbReference type="ARBA" id="ARBA00023125"/>
    </source>
</evidence>
<protein>
    <submittedName>
        <fullName evidence="5">AraC family transcriptional regulator</fullName>
    </submittedName>
</protein>
<comment type="caution">
    <text evidence="5">The sequence shown here is derived from an EMBL/GenBank/DDBJ whole genome shotgun (WGS) entry which is preliminary data.</text>
</comment>
<dbReference type="InterPro" id="IPR003313">
    <property type="entry name" value="AraC-bd"/>
</dbReference>
<evidence type="ECO:0000259" key="4">
    <source>
        <dbReference type="PROSITE" id="PS01124"/>
    </source>
</evidence>
<evidence type="ECO:0000256" key="1">
    <source>
        <dbReference type="ARBA" id="ARBA00023015"/>
    </source>
</evidence>
<reference evidence="6" key="1">
    <citation type="journal article" date="2019" name="Int. J. Syst. Evol. Microbiol.">
        <title>The Global Catalogue of Microorganisms (GCM) 10K type strain sequencing project: providing services to taxonomists for standard genome sequencing and annotation.</title>
        <authorList>
            <consortium name="The Broad Institute Genomics Platform"/>
            <consortium name="The Broad Institute Genome Sequencing Center for Infectious Disease"/>
            <person name="Wu L."/>
            <person name="Ma J."/>
        </authorList>
    </citation>
    <scope>NUCLEOTIDE SEQUENCE [LARGE SCALE GENOMIC DNA]</scope>
    <source>
        <strain evidence="6">CCUG 54950</strain>
    </source>
</reference>
<evidence type="ECO:0000256" key="3">
    <source>
        <dbReference type="ARBA" id="ARBA00023163"/>
    </source>
</evidence>
<dbReference type="InterPro" id="IPR009057">
    <property type="entry name" value="Homeodomain-like_sf"/>
</dbReference>
<dbReference type="PANTHER" id="PTHR43280:SF2">
    <property type="entry name" value="HTH-TYPE TRANSCRIPTIONAL REGULATOR EXSA"/>
    <property type="match status" value="1"/>
</dbReference>
<dbReference type="Proteomes" id="UP001597233">
    <property type="component" value="Unassembled WGS sequence"/>
</dbReference>
<dbReference type="SUPFAM" id="SSF46689">
    <property type="entry name" value="Homeodomain-like"/>
    <property type="match status" value="1"/>
</dbReference>
<dbReference type="EMBL" id="JBHUEH010000032">
    <property type="protein sequence ID" value="MFD1887960.1"/>
    <property type="molecule type" value="Genomic_DNA"/>
</dbReference>
<gene>
    <name evidence="5" type="ORF">ACFSC9_20985</name>
</gene>
<dbReference type="SMART" id="SM00342">
    <property type="entry name" value="HTH_ARAC"/>
    <property type="match status" value="1"/>
</dbReference>
<keyword evidence="3" id="KW-0804">Transcription</keyword>
<dbReference type="Pfam" id="PF12833">
    <property type="entry name" value="HTH_18"/>
    <property type="match status" value="1"/>
</dbReference>
<dbReference type="Gene3D" id="1.10.10.60">
    <property type="entry name" value="Homeodomain-like"/>
    <property type="match status" value="2"/>
</dbReference>
<dbReference type="Pfam" id="PF02311">
    <property type="entry name" value="AraC_binding"/>
    <property type="match status" value="1"/>
</dbReference>
<evidence type="ECO:0000313" key="6">
    <source>
        <dbReference type="Proteomes" id="UP001597233"/>
    </source>
</evidence>
<keyword evidence="2" id="KW-0238">DNA-binding</keyword>
<dbReference type="SUPFAM" id="SSF51215">
    <property type="entry name" value="Regulatory protein AraC"/>
    <property type="match status" value="1"/>
</dbReference>
<name>A0ABW4RPH3_9BACL</name>
<dbReference type="PROSITE" id="PS01124">
    <property type="entry name" value="HTH_ARAC_FAMILY_2"/>
    <property type="match status" value="1"/>
</dbReference>
<keyword evidence="1" id="KW-0805">Transcription regulation</keyword>
<dbReference type="InterPro" id="IPR018060">
    <property type="entry name" value="HTH_AraC"/>
</dbReference>
<dbReference type="RefSeq" id="WP_347323760.1">
    <property type="nucleotide sequence ID" value="NZ_JBCGUH010000002.1"/>
</dbReference>
<dbReference type="PANTHER" id="PTHR43280">
    <property type="entry name" value="ARAC-FAMILY TRANSCRIPTIONAL REGULATOR"/>
    <property type="match status" value="1"/>
</dbReference>
<feature type="domain" description="HTH araC/xylS-type" evidence="4">
    <location>
        <begin position="197"/>
        <end position="295"/>
    </location>
</feature>
<keyword evidence="6" id="KW-1185">Reference proteome</keyword>
<accession>A0ABW4RPH3</accession>
<sequence length="309" mass="36586">MTRYTPPTPFALAPLARHSFEENNPLAFMIIDIDADHSYQQHAHDFYEIIYISEGSGLLLIEKQCFQVHQGELFFIPPGITHMLQKPEHAQEPLQMMNCLLKSEVLCPEIDTHALIWDEEFGHMAAFFRQTESWLSYRQQNGELARILYGMHINTMNKPPGYRHKQYILLLDLLHTLYVQHQVQFPHTRMDIENPVEFTLGYIRMHYRQPVKLEELCDWLAISPRHVQRLLKQATGFTFIQLLQHCRVLRSCELLLETDWNVQRIAEEVGVHDMKYFYRIFKERCHITPSRFRIQHRQVTEEAAESALS</sequence>
<proteinExistence type="predicted"/>
<dbReference type="InterPro" id="IPR014710">
    <property type="entry name" value="RmlC-like_jellyroll"/>
</dbReference>
<evidence type="ECO:0000313" key="5">
    <source>
        <dbReference type="EMBL" id="MFD1887960.1"/>
    </source>
</evidence>
<dbReference type="InterPro" id="IPR037923">
    <property type="entry name" value="HTH-like"/>
</dbReference>
<organism evidence="5 6">
    <name type="scientific">Paenibacillus wenxiniae</name>
    <dbReference type="NCBI Taxonomy" id="1636843"/>
    <lineage>
        <taxon>Bacteria</taxon>
        <taxon>Bacillati</taxon>
        <taxon>Bacillota</taxon>
        <taxon>Bacilli</taxon>
        <taxon>Bacillales</taxon>
        <taxon>Paenibacillaceae</taxon>
        <taxon>Paenibacillus</taxon>
    </lineage>
</organism>
<dbReference type="Gene3D" id="2.60.120.10">
    <property type="entry name" value="Jelly Rolls"/>
    <property type="match status" value="1"/>
</dbReference>